<dbReference type="Proteomes" id="UP001233271">
    <property type="component" value="Chromosome 2"/>
</dbReference>
<dbReference type="AlphaFoldDB" id="A0AA48IA04"/>
<dbReference type="EMBL" id="AP028213">
    <property type="protein sequence ID" value="BEI88952.1"/>
    <property type="molecule type" value="Genomic_DNA"/>
</dbReference>
<feature type="region of interest" description="Disordered" evidence="6">
    <location>
        <begin position="246"/>
        <end position="323"/>
    </location>
</feature>
<evidence type="ECO:0000256" key="5">
    <source>
        <dbReference type="ARBA" id="ARBA00023242"/>
    </source>
</evidence>
<dbReference type="Gene3D" id="4.10.240.10">
    <property type="entry name" value="Zn(2)-C6 fungal-type DNA-binding domain"/>
    <property type="match status" value="1"/>
</dbReference>
<keyword evidence="5" id="KW-0539">Nucleus</keyword>
<protein>
    <recommendedName>
        <fullName evidence="7">Zn(2)-C6 fungal-type domain-containing protein</fullName>
    </recommendedName>
</protein>
<feature type="compositionally biased region" description="Polar residues" evidence="6">
    <location>
        <begin position="452"/>
        <end position="467"/>
    </location>
</feature>
<feature type="compositionally biased region" description="Low complexity" evidence="6">
    <location>
        <begin position="258"/>
        <end position="285"/>
    </location>
</feature>
<dbReference type="GO" id="GO:0043565">
    <property type="term" value="F:sequence-specific DNA binding"/>
    <property type="evidence" value="ECO:0007669"/>
    <property type="project" value="TreeGrafter"/>
</dbReference>
<gene>
    <name evidence="8" type="ORF">CcaverHIS019_0203140</name>
</gene>
<evidence type="ECO:0000259" key="7">
    <source>
        <dbReference type="PROSITE" id="PS50048"/>
    </source>
</evidence>
<dbReference type="PROSITE" id="PS50048">
    <property type="entry name" value="ZN2_CY6_FUNGAL_2"/>
    <property type="match status" value="1"/>
</dbReference>
<evidence type="ECO:0000256" key="1">
    <source>
        <dbReference type="ARBA" id="ARBA00004123"/>
    </source>
</evidence>
<dbReference type="PROSITE" id="PS00463">
    <property type="entry name" value="ZN2_CY6_FUNGAL_1"/>
    <property type="match status" value="1"/>
</dbReference>
<organism evidence="8 9">
    <name type="scientific">Cutaneotrichosporon cavernicola</name>
    <dbReference type="NCBI Taxonomy" id="279322"/>
    <lineage>
        <taxon>Eukaryota</taxon>
        <taxon>Fungi</taxon>
        <taxon>Dikarya</taxon>
        <taxon>Basidiomycota</taxon>
        <taxon>Agaricomycotina</taxon>
        <taxon>Tremellomycetes</taxon>
        <taxon>Trichosporonales</taxon>
        <taxon>Trichosporonaceae</taxon>
        <taxon>Cutaneotrichosporon</taxon>
    </lineage>
</organism>
<dbReference type="Pfam" id="PF00172">
    <property type="entry name" value="Zn_clus"/>
    <property type="match status" value="1"/>
</dbReference>
<keyword evidence="3" id="KW-0238">DNA-binding</keyword>
<dbReference type="GO" id="GO:0000981">
    <property type="term" value="F:DNA-binding transcription factor activity, RNA polymerase II-specific"/>
    <property type="evidence" value="ECO:0007669"/>
    <property type="project" value="InterPro"/>
</dbReference>
<evidence type="ECO:0000313" key="9">
    <source>
        <dbReference type="Proteomes" id="UP001233271"/>
    </source>
</evidence>
<sequence>MMATQPYPSQYGVAPGSSRNVYRINTATPGVPGPHSAGPYYPVPQHHQHPHVMPHSHHPQMYLAQPDMSAFGLVTPPTTTTAQFGSPLVPGTGYPHMGSTPTPQWSMNVNALALSPAIGNDGTMSSFYAPSPLLGSDPAGDVFSTGPMAARDGMTEGLGFHGVPQMGHHHHPHHMYGVAPGQLGAKPGHHLMLDAVGNPAPEIKKRSRTAQACERCRIRKARCFGGNPCNRCTKRRFVCEFSTAVRQRGPNKPQPVAGSSGTTTGSTSTTPTLGSSGPSAASAKPMPGPGKPSRRHSLPEQPGAPPSFATGPPPGPQKGYSATDVHQLGTWDNTHNTPAAYSVPSSTVIPHLPTPVAAEYLAVPGQPGQTSVAHVDTTSRPPSDSTYYHNSTELRSPVFAFTPESSEPSTSVSADYPYTHISPATTFSPQLGMTRVVQGQYAPRQPPAKDNQAANDSNVWYTTTTTN</sequence>
<evidence type="ECO:0000256" key="4">
    <source>
        <dbReference type="ARBA" id="ARBA00023163"/>
    </source>
</evidence>
<dbReference type="GO" id="GO:0045944">
    <property type="term" value="P:positive regulation of transcription by RNA polymerase II"/>
    <property type="evidence" value="ECO:0007669"/>
    <property type="project" value="TreeGrafter"/>
</dbReference>
<dbReference type="KEGG" id="ccac:CcaHIS019_0203140"/>
<dbReference type="GO" id="GO:0008270">
    <property type="term" value="F:zinc ion binding"/>
    <property type="evidence" value="ECO:0007669"/>
    <property type="project" value="InterPro"/>
</dbReference>
<proteinExistence type="predicted"/>
<feature type="domain" description="Zn(2)-C6 fungal-type" evidence="7">
    <location>
        <begin position="212"/>
        <end position="241"/>
    </location>
</feature>
<dbReference type="GeneID" id="85492823"/>
<dbReference type="CDD" id="cd00067">
    <property type="entry name" value="GAL4"/>
    <property type="match status" value="1"/>
</dbReference>
<dbReference type="SMART" id="SM00066">
    <property type="entry name" value="GAL4"/>
    <property type="match status" value="1"/>
</dbReference>
<keyword evidence="4" id="KW-0804">Transcription</keyword>
<dbReference type="PANTHER" id="PTHR47540">
    <property type="entry name" value="THIAMINE REPRESSIBLE GENES REGULATORY PROTEIN THI5"/>
    <property type="match status" value="1"/>
</dbReference>
<dbReference type="InterPro" id="IPR051711">
    <property type="entry name" value="Stress_Response_Reg"/>
</dbReference>
<dbReference type="SUPFAM" id="SSF57701">
    <property type="entry name" value="Zn2/Cys6 DNA-binding domain"/>
    <property type="match status" value="1"/>
</dbReference>
<feature type="region of interest" description="Disordered" evidence="6">
    <location>
        <begin position="443"/>
        <end position="467"/>
    </location>
</feature>
<dbReference type="GO" id="GO:0005634">
    <property type="term" value="C:nucleus"/>
    <property type="evidence" value="ECO:0007669"/>
    <property type="project" value="UniProtKB-SubCell"/>
</dbReference>
<keyword evidence="9" id="KW-1185">Reference proteome</keyword>
<reference evidence="8" key="1">
    <citation type="journal article" date="2023" name="BMC Genomics">
        <title>Chromosome-level genome assemblies of Cutaneotrichosporon spp. (Trichosporonales, Basidiomycota) reveal imbalanced evolution between nucleotide sequences and chromosome synteny.</title>
        <authorList>
            <person name="Kobayashi Y."/>
            <person name="Kayamori A."/>
            <person name="Aoki K."/>
            <person name="Shiwa Y."/>
            <person name="Matsutani M."/>
            <person name="Fujita N."/>
            <person name="Sugita T."/>
            <person name="Iwasaki W."/>
            <person name="Tanaka N."/>
            <person name="Takashima M."/>
        </authorList>
    </citation>
    <scope>NUCLEOTIDE SEQUENCE</scope>
    <source>
        <strain evidence="8">HIS019</strain>
    </source>
</reference>
<evidence type="ECO:0000313" key="8">
    <source>
        <dbReference type="EMBL" id="BEI88952.1"/>
    </source>
</evidence>
<evidence type="ECO:0000256" key="6">
    <source>
        <dbReference type="SAM" id="MobiDB-lite"/>
    </source>
</evidence>
<dbReference type="InterPro" id="IPR036864">
    <property type="entry name" value="Zn2-C6_fun-type_DNA-bd_sf"/>
</dbReference>
<accession>A0AA48IA04</accession>
<evidence type="ECO:0000256" key="2">
    <source>
        <dbReference type="ARBA" id="ARBA00023015"/>
    </source>
</evidence>
<name>A0AA48IA04_9TREE</name>
<comment type="subcellular location">
    <subcellularLocation>
        <location evidence="1">Nucleus</location>
    </subcellularLocation>
</comment>
<evidence type="ECO:0000256" key="3">
    <source>
        <dbReference type="ARBA" id="ARBA00023125"/>
    </source>
</evidence>
<dbReference type="InterPro" id="IPR001138">
    <property type="entry name" value="Zn2Cys6_DnaBD"/>
</dbReference>
<dbReference type="RefSeq" id="XP_060454218.1">
    <property type="nucleotide sequence ID" value="XM_060597312.1"/>
</dbReference>
<dbReference type="PANTHER" id="PTHR47540:SF2">
    <property type="entry name" value="ZN(II)2CYS6 TRANSCRIPTION FACTOR (EUROFUNG)"/>
    <property type="match status" value="1"/>
</dbReference>
<keyword evidence="2" id="KW-0805">Transcription regulation</keyword>
<feature type="region of interest" description="Disordered" evidence="6">
    <location>
        <begin position="367"/>
        <end position="387"/>
    </location>
</feature>